<comment type="caution">
    <text evidence="2">The sequence shown here is derived from an EMBL/GenBank/DDBJ whole genome shotgun (WGS) entry which is preliminary data.</text>
</comment>
<protein>
    <submittedName>
        <fullName evidence="2">Uncharacterized protein</fullName>
    </submittedName>
</protein>
<keyword evidence="1" id="KW-1133">Transmembrane helix</keyword>
<sequence length="65" mass="7329">MKSLLISLGISMTIIFGGGFIIRFIRDSDFYITEFIGGIIGIIILIMGIFVKVKMKIEEKKEKVC</sequence>
<feature type="transmembrane region" description="Helical" evidence="1">
    <location>
        <begin position="5"/>
        <end position="25"/>
    </location>
</feature>
<keyword evidence="1" id="KW-0812">Transmembrane</keyword>
<proteinExistence type="predicted"/>
<dbReference type="EMBL" id="JACSQY010000004">
    <property type="protein sequence ID" value="MBD7908131.1"/>
    <property type="molecule type" value="Genomic_DNA"/>
</dbReference>
<evidence type="ECO:0000313" key="2">
    <source>
        <dbReference type="EMBL" id="MBD7908131.1"/>
    </source>
</evidence>
<keyword evidence="3" id="KW-1185">Reference proteome</keyword>
<evidence type="ECO:0000256" key="1">
    <source>
        <dbReference type="SAM" id="Phobius"/>
    </source>
</evidence>
<feature type="transmembrane region" description="Helical" evidence="1">
    <location>
        <begin position="31"/>
        <end position="51"/>
    </location>
</feature>
<keyword evidence="1" id="KW-0472">Membrane</keyword>
<accession>A0ABR8PIZ5</accession>
<name>A0ABR8PIZ5_9BACL</name>
<organism evidence="2 3">
    <name type="scientific">Sporosarcina gallistercoris</name>
    <dbReference type="NCBI Taxonomy" id="2762245"/>
    <lineage>
        <taxon>Bacteria</taxon>
        <taxon>Bacillati</taxon>
        <taxon>Bacillota</taxon>
        <taxon>Bacilli</taxon>
        <taxon>Bacillales</taxon>
        <taxon>Caryophanaceae</taxon>
        <taxon>Sporosarcina</taxon>
    </lineage>
</organism>
<dbReference type="Proteomes" id="UP000659496">
    <property type="component" value="Unassembled WGS sequence"/>
</dbReference>
<evidence type="ECO:0000313" key="3">
    <source>
        <dbReference type="Proteomes" id="UP000659496"/>
    </source>
</evidence>
<reference evidence="2 3" key="1">
    <citation type="submission" date="2020-08" db="EMBL/GenBank/DDBJ databases">
        <title>A Genomic Blueprint of the Chicken Gut Microbiome.</title>
        <authorList>
            <person name="Gilroy R."/>
            <person name="Ravi A."/>
            <person name="Getino M."/>
            <person name="Pursley I."/>
            <person name="Horton D.L."/>
            <person name="Alikhan N.-F."/>
            <person name="Baker D."/>
            <person name="Gharbi K."/>
            <person name="Hall N."/>
            <person name="Watson M."/>
            <person name="Adriaenssens E.M."/>
            <person name="Foster-Nyarko E."/>
            <person name="Jarju S."/>
            <person name="Secka A."/>
            <person name="Antonio M."/>
            <person name="Oren A."/>
            <person name="Chaudhuri R."/>
            <person name="La Ragione R.M."/>
            <person name="Hildebrand F."/>
            <person name="Pallen M.J."/>
        </authorList>
    </citation>
    <scope>NUCLEOTIDE SEQUENCE [LARGE SCALE GENOMIC DNA]</scope>
    <source>
        <strain evidence="2 3">Sa3CUA8</strain>
    </source>
</reference>
<gene>
    <name evidence="2" type="ORF">H9659_07310</name>
</gene>
<dbReference type="RefSeq" id="WP_191689282.1">
    <property type="nucleotide sequence ID" value="NZ_JACSQY010000004.1"/>
</dbReference>